<reference evidence="7" key="1">
    <citation type="journal article" date="2020" name="Stud. Mycol.">
        <title>101 Dothideomycetes genomes: a test case for predicting lifestyles and emergence of pathogens.</title>
        <authorList>
            <person name="Haridas S."/>
            <person name="Albert R."/>
            <person name="Binder M."/>
            <person name="Bloem J."/>
            <person name="Labutti K."/>
            <person name="Salamov A."/>
            <person name="Andreopoulos B."/>
            <person name="Baker S."/>
            <person name="Barry K."/>
            <person name="Bills G."/>
            <person name="Bluhm B."/>
            <person name="Cannon C."/>
            <person name="Castanera R."/>
            <person name="Culley D."/>
            <person name="Daum C."/>
            <person name="Ezra D."/>
            <person name="Gonzalez J."/>
            <person name="Henrissat B."/>
            <person name="Kuo A."/>
            <person name="Liang C."/>
            <person name="Lipzen A."/>
            <person name="Lutzoni F."/>
            <person name="Magnuson J."/>
            <person name="Mondo S."/>
            <person name="Nolan M."/>
            <person name="Ohm R."/>
            <person name="Pangilinan J."/>
            <person name="Park H.-J."/>
            <person name="Ramirez L."/>
            <person name="Alfaro M."/>
            <person name="Sun H."/>
            <person name="Tritt A."/>
            <person name="Yoshinaga Y."/>
            <person name="Zwiers L.-H."/>
            <person name="Turgeon B."/>
            <person name="Goodwin S."/>
            <person name="Spatafora J."/>
            <person name="Crous P."/>
            <person name="Grigoriev I."/>
        </authorList>
    </citation>
    <scope>NUCLEOTIDE SEQUENCE</scope>
    <source>
        <strain evidence="7">ATCC 16933</strain>
    </source>
</reference>
<feature type="domain" description="FAD-binding PCMH-type" evidence="6">
    <location>
        <begin position="70"/>
        <end position="246"/>
    </location>
</feature>
<keyword evidence="8" id="KW-1185">Reference proteome</keyword>
<dbReference type="Proteomes" id="UP000799766">
    <property type="component" value="Unassembled WGS sequence"/>
</dbReference>
<dbReference type="GO" id="GO:0071949">
    <property type="term" value="F:FAD binding"/>
    <property type="evidence" value="ECO:0007669"/>
    <property type="project" value="InterPro"/>
</dbReference>
<evidence type="ECO:0000259" key="6">
    <source>
        <dbReference type="PROSITE" id="PS51387"/>
    </source>
</evidence>
<name>A0A6A6PAI5_9PEZI</name>
<keyword evidence="5" id="KW-0812">Transmembrane</keyword>
<dbReference type="InterPro" id="IPR016169">
    <property type="entry name" value="FAD-bd_PCMH_sub2"/>
</dbReference>
<dbReference type="Gene3D" id="3.30.465.10">
    <property type="match status" value="1"/>
</dbReference>
<evidence type="ECO:0000313" key="7">
    <source>
        <dbReference type="EMBL" id="KAF2460944.1"/>
    </source>
</evidence>
<evidence type="ECO:0000256" key="1">
    <source>
        <dbReference type="ARBA" id="ARBA00005466"/>
    </source>
</evidence>
<keyword evidence="2" id="KW-0285">Flavoprotein</keyword>
<keyword evidence="4" id="KW-0560">Oxidoreductase</keyword>
<dbReference type="InterPro" id="IPR050416">
    <property type="entry name" value="FAD-linked_Oxidoreductase"/>
</dbReference>
<sequence>MASMVNLSPSRGQIAIATVIAAASIAFYGKAFVNRASCYALSLALPGTVTFPFSSNYTAFVESYLVAQQSEIFPACVVSPGSASEVSTAVSVLSAINSFTRQVKFAIRGGGANTNMGSSSLKDGIIINLQALSQIEVTRDRQVASLGAGLKWGPVYRELEKMGLTVAGGRVSTIGVAGVALGGGMSFLSPKHGFTCDNVINFEVVLANGSIVNANATSNPDLWKALRGGSNNFGIVTRFDMRALPQGELWGGGFVTEISTLPESLRAFHEMTTDPNYDENASLILAFGFNWGSWFVMNQVHYAKPVENPPFAHPLTGIEPKLFSNLMVGNLSAHTDIMASYSPIAQRRIYITTTTKSDLELFSRFLEIVKARTQGLERVKDAVISLTMQPMPPIMFKASEATGGNSLGIKSQDAPVVNVLFTAAWGNASDDDAFFRAGREVIEDIEKLAKSQGKSHRYKYMNYAAGSQDPITGYGPEIKAFLQDTSKKYDPKGLFQKAVPGGFKLFREV</sequence>
<protein>
    <submittedName>
        <fullName evidence="7">Putative oxidoreductase</fullName>
    </submittedName>
</protein>
<keyword evidence="5" id="KW-0472">Membrane</keyword>
<dbReference type="GO" id="GO:0016491">
    <property type="term" value="F:oxidoreductase activity"/>
    <property type="evidence" value="ECO:0007669"/>
    <property type="project" value="UniProtKB-KW"/>
</dbReference>
<gene>
    <name evidence="7" type="ORF">BDY21DRAFT_314833</name>
</gene>
<evidence type="ECO:0000256" key="2">
    <source>
        <dbReference type="ARBA" id="ARBA00022630"/>
    </source>
</evidence>
<organism evidence="7 8">
    <name type="scientific">Lineolata rhizophorae</name>
    <dbReference type="NCBI Taxonomy" id="578093"/>
    <lineage>
        <taxon>Eukaryota</taxon>
        <taxon>Fungi</taxon>
        <taxon>Dikarya</taxon>
        <taxon>Ascomycota</taxon>
        <taxon>Pezizomycotina</taxon>
        <taxon>Dothideomycetes</taxon>
        <taxon>Dothideomycetes incertae sedis</taxon>
        <taxon>Lineolatales</taxon>
        <taxon>Lineolataceae</taxon>
        <taxon>Lineolata</taxon>
    </lineage>
</organism>
<proteinExistence type="inferred from homology"/>
<dbReference type="Pfam" id="PF01565">
    <property type="entry name" value="FAD_binding_4"/>
    <property type="match status" value="1"/>
</dbReference>
<evidence type="ECO:0000256" key="4">
    <source>
        <dbReference type="ARBA" id="ARBA00023002"/>
    </source>
</evidence>
<feature type="transmembrane region" description="Helical" evidence="5">
    <location>
        <begin position="12"/>
        <end position="29"/>
    </location>
</feature>
<dbReference type="AlphaFoldDB" id="A0A6A6PAI5"/>
<comment type="similarity">
    <text evidence="1">Belongs to the oxygen-dependent FAD-linked oxidoreductase family.</text>
</comment>
<evidence type="ECO:0000256" key="3">
    <source>
        <dbReference type="ARBA" id="ARBA00022827"/>
    </source>
</evidence>
<keyword evidence="3" id="KW-0274">FAD</keyword>
<dbReference type="InterPro" id="IPR036318">
    <property type="entry name" value="FAD-bd_PCMH-like_sf"/>
</dbReference>
<accession>A0A6A6PAI5</accession>
<dbReference type="PROSITE" id="PS51387">
    <property type="entry name" value="FAD_PCMH"/>
    <property type="match status" value="1"/>
</dbReference>
<evidence type="ECO:0000256" key="5">
    <source>
        <dbReference type="SAM" id="Phobius"/>
    </source>
</evidence>
<dbReference type="InterPro" id="IPR006094">
    <property type="entry name" value="Oxid_FAD_bind_N"/>
</dbReference>
<dbReference type="PANTHER" id="PTHR42973">
    <property type="entry name" value="BINDING OXIDOREDUCTASE, PUTATIVE (AFU_ORTHOLOGUE AFUA_1G17690)-RELATED"/>
    <property type="match status" value="1"/>
</dbReference>
<keyword evidence="5" id="KW-1133">Transmembrane helix</keyword>
<dbReference type="OrthoDB" id="2151789at2759"/>
<evidence type="ECO:0000313" key="8">
    <source>
        <dbReference type="Proteomes" id="UP000799766"/>
    </source>
</evidence>
<dbReference type="InterPro" id="IPR016166">
    <property type="entry name" value="FAD-bd_PCMH"/>
</dbReference>
<dbReference type="SUPFAM" id="SSF56176">
    <property type="entry name" value="FAD-binding/transporter-associated domain-like"/>
    <property type="match status" value="1"/>
</dbReference>
<dbReference type="EMBL" id="MU001672">
    <property type="protein sequence ID" value="KAF2460944.1"/>
    <property type="molecule type" value="Genomic_DNA"/>
</dbReference>
<dbReference type="PANTHER" id="PTHR42973:SF22">
    <property type="entry name" value="FAD-BINDING PCMH-TYPE DOMAIN-CONTAINING PROTEIN-RELATED"/>
    <property type="match status" value="1"/>
</dbReference>